<organism evidence="1 2">
    <name type="scientific">Simiduia agarivorans (strain DSM 21679 / JCM 13881 / BCRC 17597 / SA1)</name>
    <dbReference type="NCBI Taxonomy" id="1117647"/>
    <lineage>
        <taxon>Bacteria</taxon>
        <taxon>Pseudomonadati</taxon>
        <taxon>Pseudomonadota</taxon>
        <taxon>Gammaproteobacteria</taxon>
        <taxon>Cellvibrionales</taxon>
        <taxon>Cellvibrionaceae</taxon>
        <taxon>Simiduia</taxon>
    </lineage>
</organism>
<accession>K4KRR9</accession>
<sequence length="88" mass="9736">MTDKSWMLNPLAIRHARECIAIIKKDFDETLKMSDPDFLEQLQAKASLGVSRDLRRAYIQLMADAGVSNSAHLLGDQPARPVVAARSA</sequence>
<evidence type="ECO:0000313" key="1">
    <source>
        <dbReference type="EMBL" id="AFV00849.1"/>
    </source>
</evidence>
<dbReference type="EMBL" id="CP003746">
    <property type="protein sequence ID" value="AFV00849.1"/>
    <property type="molecule type" value="Genomic_DNA"/>
</dbReference>
<protein>
    <submittedName>
        <fullName evidence="1">Uncharacterized protein</fullName>
    </submittedName>
</protein>
<keyword evidence="2" id="KW-1185">Reference proteome</keyword>
<dbReference type="AlphaFoldDB" id="K4KRR9"/>
<dbReference type="Proteomes" id="UP000000466">
    <property type="component" value="Chromosome"/>
</dbReference>
<dbReference type="OrthoDB" id="5706297at2"/>
<proteinExistence type="predicted"/>
<dbReference type="KEGG" id="saga:M5M_18600"/>
<evidence type="ECO:0000313" key="2">
    <source>
        <dbReference type="Proteomes" id="UP000000466"/>
    </source>
</evidence>
<dbReference type="RefSeq" id="WP_015048999.1">
    <property type="nucleotide sequence ID" value="NC_018868.3"/>
</dbReference>
<name>K4KRR9_SIMAS</name>
<gene>
    <name evidence="1" type="ordered locus">M5M_18600</name>
</gene>
<reference evidence="1 2" key="1">
    <citation type="journal article" date="2013" name="Genome Announc.">
        <title>Complete genome sequence of Simiduia agarivorans SA1(T), a marine bacterium able to degrade a variety of polysaccharides.</title>
        <authorList>
            <person name="Lin S.Y."/>
            <person name="Shieh W.Y."/>
            <person name="Chen J.S."/>
            <person name="Tang S.L."/>
        </authorList>
    </citation>
    <scope>NUCLEOTIDE SEQUENCE [LARGE SCALE GENOMIC DNA]</scope>
    <source>
        <strain evidence="2">DSM 21679 / JCM 13881 / BCRC 17597 / SA1</strain>
    </source>
</reference>
<dbReference type="HOGENOM" id="CLU_2467313_0_0_6"/>